<evidence type="ECO:0000313" key="2">
    <source>
        <dbReference type="Proteomes" id="UP000005380"/>
    </source>
</evidence>
<name>W0DUW1_9GAMM</name>
<dbReference type="EMBL" id="CP007030">
    <property type="protein sequence ID" value="AHF02212.1"/>
    <property type="molecule type" value="Genomic_DNA"/>
</dbReference>
<evidence type="ECO:0000313" key="1">
    <source>
        <dbReference type="EMBL" id="AHF02212.1"/>
    </source>
</evidence>
<dbReference type="STRING" id="717772.THIAE_03325"/>
<sequence>MANVNLIISHHDLLVAQALAHLTTKMTQEYYVQIAADTEWVNNTLFARAGFPLLAPLDEKAEWFVLADLASMLAIPPHSSRQQSSKLGLALYHIKSPHITEGCLHAAGFNWLGDISYDQSAEQFIKSFEQFTLSRLYFKECPKLQNYPGACRLIFGGPQQVTESCAQCANFNQDELQ</sequence>
<dbReference type="HOGENOM" id="CLU_1517243_0_0_6"/>
<protein>
    <submittedName>
        <fullName evidence="1">Uncharacterized protein</fullName>
    </submittedName>
</protein>
<dbReference type="KEGG" id="tao:THIAE_03325"/>
<gene>
    <name evidence="1" type="ORF">THIAE_03325</name>
</gene>
<accession>W0DUW1</accession>
<proteinExistence type="predicted"/>
<organism evidence="1 2">
    <name type="scientific">Thiomicrospira aerophila AL3</name>
    <dbReference type="NCBI Taxonomy" id="717772"/>
    <lineage>
        <taxon>Bacteria</taxon>
        <taxon>Pseudomonadati</taxon>
        <taxon>Pseudomonadota</taxon>
        <taxon>Gammaproteobacteria</taxon>
        <taxon>Thiotrichales</taxon>
        <taxon>Piscirickettsiaceae</taxon>
        <taxon>Thiomicrospira</taxon>
    </lineage>
</organism>
<dbReference type="Proteomes" id="UP000005380">
    <property type="component" value="Chromosome"/>
</dbReference>
<reference evidence="1 2" key="1">
    <citation type="submission" date="2013-12" db="EMBL/GenBank/DDBJ databases">
        <authorList>
            <consortium name="DOE Joint Genome Institute"/>
            <person name="Kappler U."/>
            <person name="Huntemann M."/>
            <person name="Han J."/>
            <person name="Chen A."/>
            <person name="Kyrpides N."/>
            <person name="Mavromatis K."/>
            <person name="Markowitz V."/>
            <person name="Palaniappan K."/>
            <person name="Ivanova N."/>
            <person name="Schaumberg A."/>
            <person name="Pati A."/>
            <person name="Liolios K."/>
            <person name="Nordberg H.P."/>
            <person name="Cantor M.N."/>
            <person name="Hua S.X."/>
            <person name="Woyke T."/>
        </authorList>
    </citation>
    <scope>NUCLEOTIDE SEQUENCE [LARGE SCALE GENOMIC DNA]</scope>
    <source>
        <strain evidence="2">AL2</strain>
    </source>
</reference>
<dbReference type="AlphaFoldDB" id="W0DUW1"/>
<dbReference type="RefSeq" id="WP_006459290.1">
    <property type="nucleotide sequence ID" value="NZ_CP007030.1"/>
</dbReference>
<dbReference type="InParanoid" id="W0DUW1"/>
<keyword evidence="2" id="KW-1185">Reference proteome</keyword>